<name>A0A0R1WM17_9LACO</name>
<proteinExistence type="predicted"/>
<reference evidence="1 2" key="1">
    <citation type="journal article" date="2015" name="Genome Announc.">
        <title>Expanding the biotechnology potential of lactobacilli through comparative genomics of 213 strains and associated genera.</title>
        <authorList>
            <person name="Sun Z."/>
            <person name="Harris H.M."/>
            <person name="McCann A."/>
            <person name="Guo C."/>
            <person name="Argimon S."/>
            <person name="Zhang W."/>
            <person name="Yang X."/>
            <person name="Jeffery I.B."/>
            <person name="Cooney J.C."/>
            <person name="Kagawa T.F."/>
            <person name="Liu W."/>
            <person name="Song Y."/>
            <person name="Salvetti E."/>
            <person name="Wrobel A."/>
            <person name="Rasinkangas P."/>
            <person name="Parkhill J."/>
            <person name="Rea M.C."/>
            <person name="O'Sullivan O."/>
            <person name="Ritari J."/>
            <person name="Douillard F.P."/>
            <person name="Paul Ross R."/>
            <person name="Yang R."/>
            <person name="Briner A.E."/>
            <person name="Felis G.E."/>
            <person name="de Vos W.M."/>
            <person name="Barrangou R."/>
            <person name="Klaenhammer T.R."/>
            <person name="Caufield P.W."/>
            <person name="Cui Y."/>
            <person name="Zhang H."/>
            <person name="O'Toole P.W."/>
        </authorList>
    </citation>
    <scope>NUCLEOTIDE SEQUENCE [LARGE SCALE GENOMIC DNA]</scope>
    <source>
        <strain evidence="1 2">DSM 16982</strain>
    </source>
</reference>
<evidence type="ECO:0000313" key="2">
    <source>
        <dbReference type="Proteomes" id="UP000051302"/>
    </source>
</evidence>
<dbReference type="Pfam" id="PF06854">
    <property type="entry name" value="Phage_Gp15"/>
    <property type="match status" value="1"/>
</dbReference>
<dbReference type="STRING" id="1423774.FD31_GL001017"/>
<dbReference type="EMBL" id="AZFV01000002">
    <property type="protein sequence ID" value="KRM18469.1"/>
    <property type="molecule type" value="Genomic_DNA"/>
</dbReference>
<gene>
    <name evidence="1" type="ORF">FD31_GL001017</name>
</gene>
<dbReference type="AlphaFoldDB" id="A0A0R1WM17"/>
<dbReference type="InterPro" id="IPR009660">
    <property type="entry name" value="Phage_A500_Gp15"/>
</dbReference>
<dbReference type="PATRIC" id="fig|1423774.3.peg.1060"/>
<protein>
    <recommendedName>
        <fullName evidence="3">EF-hand domain-containing protein</fullName>
    </recommendedName>
</protein>
<sequence>MKHQSKSFDYEQDFNLIYSAFMQQYGIDLSDPKVFETLSWKKFNALLDGLNNQTFFRKVTSYRQQKITDDMSDDEKNFLNQMKLMYALESTSKDGKLSKTELAAILAPLDMNHKMLKRKQLRDEGKI</sequence>
<comment type="caution">
    <text evidence="1">The sequence shown here is derived from an EMBL/GenBank/DDBJ whole genome shotgun (WGS) entry which is preliminary data.</text>
</comment>
<organism evidence="1 2">
    <name type="scientific">Companilactobacillus nantensis DSM 16982</name>
    <dbReference type="NCBI Taxonomy" id="1423774"/>
    <lineage>
        <taxon>Bacteria</taxon>
        <taxon>Bacillati</taxon>
        <taxon>Bacillota</taxon>
        <taxon>Bacilli</taxon>
        <taxon>Lactobacillales</taxon>
        <taxon>Lactobacillaceae</taxon>
        <taxon>Companilactobacillus</taxon>
    </lineage>
</organism>
<accession>A0A0R1WM17</accession>
<dbReference type="Proteomes" id="UP000051302">
    <property type="component" value="Unassembled WGS sequence"/>
</dbReference>
<evidence type="ECO:0000313" key="1">
    <source>
        <dbReference type="EMBL" id="KRM18469.1"/>
    </source>
</evidence>
<evidence type="ECO:0008006" key="3">
    <source>
        <dbReference type="Google" id="ProtNLM"/>
    </source>
</evidence>
<keyword evidence="2" id="KW-1185">Reference proteome</keyword>